<name>A0A9D4CA71_DREPO</name>
<comment type="caution">
    <text evidence="1">The sequence shown here is derived from an EMBL/GenBank/DDBJ whole genome shotgun (WGS) entry which is preliminary data.</text>
</comment>
<reference evidence="1" key="1">
    <citation type="journal article" date="2019" name="bioRxiv">
        <title>The Genome of the Zebra Mussel, Dreissena polymorpha: A Resource for Invasive Species Research.</title>
        <authorList>
            <person name="McCartney M.A."/>
            <person name="Auch B."/>
            <person name="Kono T."/>
            <person name="Mallez S."/>
            <person name="Zhang Y."/>
            <person name="Obille A."/>
            <person name="Becker A."/>
            <person name="Abrahante J.E."/>
            <person name="Garbe J."/>
            <person name="Badalamenti J.P."/>
            <person name="Herman A."/>
            <person name="Mangelson H."/>
            <person name="Liachko I."/>
            <person name="Sullivan S."/>
            <person name="Sone E.D."/>
            <person name="Koren S."/>
            <person name="Silverstein K.A.T."/>
            <person name="Beckman K.B."/>
            <person name="Gohl D.M."/>
        </authorList>
    </citation>
    <scope>NUCLEOTIDE SEQUENCE</scope>
    <source>
        <strain evidence="1">Duluth1</strain>
        <tissue evidence="1">Whole animal</tissue>
    </source>
</reference>
<evidence type="ECO:0000313" key="2">
    <source>
        <dbReference type="Proteomes" id="UP000828390"/>
    </source>
</evidence>
<evidence type="ECO:0000313" key="1">
    <source>
        <dbReference type="EMBL" id="KAH3720368.1"/>
    </source>
</evidence>
<organism evidence="1 2">
    <name type="scientific">Dreissena polymorpha</name>
    <name type="common">Zebra mussel</name>
    <name type="synonym">Mytilus polymorpha</name>
    <dbReference type="NCBI Taxonomy" id="45954"/>
    <lineage>
        <taxon>Eukaryota</taxon>
        <taxon>Metazoa</taxon>
        <taxon>Spiralia</taxon>
        <taxon>Lophotrochozoa</taxon>
        <taxon>Mollusca</taxon>
        <taxon>Bivalvia</taxon>
        <taxon>Autobranchia</taxon>
        <taxon>Heteroconchia</taxon>
        <taxon>Euheterodonta</taxon>
        <taxon>Imparidentia</taxon>
        <taxon>Neoheterodontei</taxon>
        <taxon>Myida</taxon>
        <taxon>Dreissenoidea</taxon>
        <taxon>Dreissenidae</taxon>
        <taxon>Dreissena</taxon>
    </lineage>
</organism>
<dbReference type="Proteomes" id="UP000828390">
    <property type="component" value="Unassembled WGS sequence"/>
</dbReference>
<dbReference type="EMBL" id="JAIWYP010000013">
    <property type="protein sequence ID" value="KAH3720368.1"/>
    <property type="molecule type" value="Genomic_DNA"/>
</dbReference>
<sequence>MTTKHVQAASSSSTCFSTTEKSDKALNSIIKVMEQDRSRIWNAVEIFDMYLQFGCVKLNRKSLTSTIQEYFGEDVAVLHSPGIANMLLFKFYAPNLIKLVSVQDDDDLDIAVISVAKHIVSAVKSINIDRDRYNTRIDSEMVSICVSNILSSLLSMIRSMITGILKKRPTAFKIAFGVLMRNPKKKTYQSDA</sequence>
<gene>
    <name evidence="1" type="ORF">DPMN_063265</name>
</gene>
<dbReference type="AlphaFoldDB" id="A0A9D4CA71"/>
<proteinExistence type="predicted"/>
<accession>A0A9D4CA71</accession>
<protein>
    <submittedName>
        <fullName evidence="1">Uncharacterized protein</fullName>
    </submittedName>
</protein>
<reference evidence="1" key="2">
    <citation type="submission" date="2020-11" db="EMBL/GenBank/DDBJ databases">
        <authorList>
            <person name="McCartney M.A."/>
            <person name="Auch B."/>
            <person name="Kono T."/>
            <person name="Mallez S."/>
            <person name="Becker A."/>
            <person name="Gohl D.M."/>
            <person name="Silverstein K.A.T."/>
            <person name="Koren S."/>
            <person name="Bechman K.B."/>
            <person name="Herman A."/>
            <person name="Abrahante J.E."/>
            <person name="Garbe J."/>
        </authorList>
    </citation>
    <scope>NUCLEOTIDE SEQUENCE</scope>
    <source>
        <strain evidence="1">Duluth1</strain>
        <tissue evidence="1">Whole animal</tissue>
    </source>
</reference>
<keyword evidence="2" id="KW-1185">Reference proteome</keyword>